<gene>
    <name evidence="1" type="ORF">LSALG_LOCUS29634</name>
</gene>
<keyword evidence="2" id="KW-1185">Reference proteome</keyword>
<sequence>MADDYSGSDLKNLSLAAANHPIKEILENETKVSWTLYKLCVCGVRLTWHSLSHGLSIFQEGYYGVKDTLKLETNAESSKGETEFNEPSVIHGASSCSDIAPARKDINIVWYMLFNSPMTYCVNLTNFLVTK</sequence>
<dbReference type="AlphaFoldDB" id="A0AA36EBL9"/>
<protein>
    <submittedName>
        <fullName evidence="1">Uncharacterized protein</fullName>
    </submittedName>
</protein>
<reference evidence="1" key="1">
    <citation type="submission" date="2023-04" db="EMBL/GenBank/DDBJ databases">
        <authorList>
            <person name="Vijverberg K."/>
            <person name="Xiong W."/>
            <person name="Schranz E."/>
        </authorList>
    </citation>
    <scope>NUCLEOTIDE SEQUENCE</scope>
</reference>
<dbReference type="Proteomes" id="UP001177003">
    <property type="component" value="Chromosome 6"/>
</dbReference>
<name>A0AA36EBL9_LACSI</name>
<organism evidence="1 2">
    <name type="scientific">Lactuca saligna</name>
    <name type="common">Willowleaf lettuce</name>
    <dbReference type="NCBI Taxonomy" id="75948"/>
    <lineage>
        <taxon>Eukaryota</taxon>
        <taxon>Viridiplantae</taxon>
        <taxon>Streptophyta</taxon>
        <taxon>Embryophyta</taxon>
        <taxon>Tracheophyta</taxon>
        <taxon>Spermatophyta</taxon>
        <taxon>Magnoliopsida</taxon>
        <taxon>eudicotyledons</taxon>
        <taxon>Gunneridae</taxon>
        <taxon>Pentapetalae</taxon>
        <taxon>asterids</taxon>
        <taxon>campanulids</taxon>
        <taxon>Asterales</taxon>
        <taxon>Asteraceae</taxon>
        <taxon>Cichorioideae</taxon>
        <taxon>Cichorieae</taxon>
        <taxon>Lactucinae</taxon>
        <taxon>Lactuca</taxon>
    </lineage>
</organism>
<accession>A0AA36EBL9</accession>
<evidence type="ECO:0000313" key="1">
    <source>
        <dbReference type="EMBL" id="CAI9290441.1"/>
    </source>
</evidence>
<proteinExistence type="predicted"/>
<dbReference type="EMBL" id="OX465082">
    <property type="protein sequence ID" value="CAI9290441.1"/>
    <property type="molecule type" value="Genomic_DNA"/>
</dbReference>
<evidence type="ECO:0000313" key="2">
    <source>
        <dbReference type="Proteomes" id="UP001177003"/>
    </source>
</evidence>